<proteinExistence type="predicted"/>
<feature type="compositionally biased region" description="Acidic residues" evidence="1">
    <location>
        <begin position="122"/>
        <end position="138"/>
    </location>
</feature>
<evidence type="ECO:0000313" key="3">
    <source>
        <dbReference type="Proteomes" id="UP001286456"/>
    </source>
</evidence>
<dbReference type="EMBL" id="JAUEPO010000006">
    <property type="protein sequence ID" value="KAK3319936.1"/>
    <property type="molecule type" value="Genomic_DNA"/>
</dbReference>
<dbReference type="AlphaFoldDB" id="A0AAE0M5A1"/>
<evidence type="ECO:0000256" key="1">
    <source>
        <dbReference type="SAM" id="MobiDB-lite"/>
    </source>
</evidence>
<gene>
    <name evidence="2" type="ORF">B0T19DRAFT_275127</name>
</gene>
<feature type="compositionally biased region" description="Low complexity" evidence="1">
    <location>
        <begin position="509"/>
        <end position="531"/>
    </location>
</feature>
<keyword evidence="3" id="KW-1185">Reference proteome</keyword>
<feature type="region of interest" description="Disordered" evidence="1">
    <location>
        <begin position="68"/>
        <end position="202"/>
    </location>
</feature>
<dbReference type="Proteomes" id="UP001286456">
    <property type="component" value="Unassembled WGS sequence"/>
</dbReference>
<feature type="compositionally biased region" description="Basic residues" evidence="1">
    <location>
        <begin position="305"/>
        <end position="319"/>
    </location>
</feature>
<feature type="compositionally biased region" description="Pro residues" evidence="1">
    <location>
        <begin position="413"/>
        <end position="422"/>
    </location>
</feature>
<name>A0AAE0M5A1_9PEZI</name>
<reference evidence="2" key="2">
    <citation type="submission" date="2023-06" db="EMBL/GenBank/DDBJ databases">
        <authorList>
            <consortium name="Lawrence Berkeley National Laboratory"/>
            <person name="Haridas S."/>
            <person name="Hensen N."/>
            <person name="Bonometti L."/>
            <person name="Westerberg I."/>
            <person name="Brannstrom I.O."/>
            <person name="Guillou S."/>
            <person name="Cros-Aarteil S."/>
            <person name="Calhoun S."/>
            <person name="Kuo A."/>
            <person name="Mondo S."/>
            <person name="Pangilinan J."/>
            <person name="Riley R."/>
            <person name="Labutti K."/>
            <person name="Andreopoulos B."/>
            <person name="Lipzen A."/>
            <person name="Chen C."/>
            <person name="Yanf M."/>
            <person name="Daum C."/>
            <person name="Ng V."/>
            <person name="Clum A."/>
            <person name="Steindorff A."/>
            <person name="Ohm R."/>
            <person name="Martin F."/>
            <person name="Silar P."/>
            <person name="Natvig D."/>
            <person name="Lalanne C."/>
            <person name="Gautier V."/>
            <person name="Ament-Velasquez S.L."/>
            <person name="Kruys A."/>
            <person name="Hutchinson M.I."/>
            <person name="Powell A.J."/>
            <person name="Barry K."/>
            <person name="Miller A.N."/>
            <person name="Grigoriev I.V."/>
            <person name="Debuchy R."/>
            <person name="Gladieux P."/>
            <person name="Thoren M.H."/>
            <person name="Johannesson H."/>
        </authorList>
    </citation>
    <scope>NUCLEOTIDE SEQUENCE</scope>
    <source>
        <strain evidence="2">SMH4131-1</strain>
    </source>
</reference>
<protein>
    <submittedName>
        <fullName evidence="2">Uncharacterized protein</fullName>
    </submittedName>
</protein>
<reference evidence="2" key="1">
    <citation type="journal article" date="2023" name="Mol. Phylogenet. Evol.">
        <title>Genome-scale phylogeny and comparative genomics of the fungal order Sordariales.</title>
        <authorList>
            <person name="Hensen N."/>
            <person name="Bonometti L."/>
            <person name="Westerberg I."/>
            <person name="Brannstrom I.O."/>
            <person name="Guillou S."/>
            <person name="Cros-Aarteil S."/>
            <person name="Calhoun S."/>
            <person name="Haridas S."/>
            <person name="Kuo A."/>
            <person name="Mondo S."/>
            <person name="Pangilinan J."/>
            <person name="Riley R."/>
            <person name="LaButti K."/>
            <person name="Andreopoulos B."/>
            <person name="Lipzen A."/>
            <person name="Chen C."/>
            <person name="Yan M."/>
            <person name="Daum C."/>
            <person name="Ng V."/>
            <person name="Clum A."/>
            <person name="Steindorff A."/>
            <person name="Ohm R.A."/>
            <person name="Martin F."/>
            <person name="Silar P."/>
            <person name="Natvig D.O."/>
            <person name="Lalanne C."/>
            <person name="Gautier V."/>
            <person name="Ament-Velasquez S.L."/>
            <person name="Kruys A."/>
            <person name="Hutchinson M.I."/>
            <person name="Powell A.J."/>
            <person name="Barry K."/>
            <person name="Miller A.N."/>
            <person name="Grigoriev I.V."/>
            <person name="Debuchy R."/>
            <person name="Gladieux P."/>
            <person name="Hiltunen Thoren M."/>
            <person name="Johannesson H."/>
        </authorList>
    </citation>
    <scope>NUCLEOTIDE SEQUENCE</scope>
    <source>
        <strain evidence="2">SMH4131-1</strain>
    </source>
</reference>
<sequence>MAQPAPPFGSNNPFRRKPPSAPAAVAPPAPALAPAPAPGAYPESRASISVTTHDSAAALAPALLSSDHFRTQLQSQPQSAQPPPTTSFQKAKVVKKVRVQSPPPSSPESAGVPDRYPPIGHDDDDSTSSSGDDDDDVTSQDPFGNVLPIDPASEAAALDGLPQLTSHGPPPNPFQKTLKDMEVGPGVSTQSPNTTPAARGTMDVDAFRRLLLTGQAGGLGISQPAPSNPSVPPAQLSPHPTTPAADGASVTDASSISRQSIFDATYPVQDTPRTSHEASEPEPESDQRGLLSNSLPKIPPPPITARRKPPPPSSRHGKLIKLELGQAPNQAPTRDGIARPMSSSSLSSQMGQAVTSPLVSPPAQPQSPPSDVNKPLPPAPSRFSPDGVAESIFDREAAGKVPEMEIDLDTVAMPPPRPPTPPSHSHAASSTAATAPHPPKKPAPPPRRQPHGRSDSKLSTITSSSPAPQPEDPDPLRRSSMDSTRSHSSSLRINIHAPAPPPPRRSSHMPRSANSFVSPSSVSLSSIASGSTAERSPSEAPELSPVAASSLPGELSKSSPGVTTPGVGNPLHGITSTPESFYAHSHSAAALNHPKLAPPPPPARNPSVRAKRPTSASSFDAASRRMVGKGKEAGASSAPIAPPPPPRLRRSSRGSLDGPGAARRASGESVRVISEALAEEPGSGAEEVTAVVESTAPVANDILADLDKLQREVDALRGQFEKGGGGA</sequence>
<feature type="region of interest" description="Disordered" evidence="1">
    <location>
        <begin position="215"/>
        <end position="670"/>
    </location>
</feature>
<feature type="region of interest" description="Disordered" evidence="1">
    <location>
        <begin position="1"/>
        <end position="52"/>
    </location>
</feature>
<organism evidence="2 3">
    <name type="scientific">Cercophora scortea</name>
    <dbReference type="NCBI Taxonomy" id="314031"/>
    <lineage>
        <taxon>Eukaryota</taxon>
        <taxon>Fungi</taxon>
        <taxon>Dikarya</taxon>
        <taxon>Ascomycota</taxon>
        <taxon>Pezizomycotina</taxon>
        <taxon>Sordariomycetes</taxon>
        <taxon>Sordariomycetidae</taxon>
        <taxon>Sordariales</taxon>
        <taxon>Lasiosphaeriaceae</taxon>
        <taxon>Cercophora</taxon>
    </lineage>
</organism>
<feature type="compositionally biased region" description="Low complexity" evidence="1">
    <location>
        <begin position="423"/>
        <end position="435"/>
    </location>
</feature>
<feature type="compositionally biased region" description="Low complexity" evidence="1">
    <location>
        <begin position="68"/>
        <end position="79"/>
    </location>
</feature>
<comment type="caution">
    <text evidence="2">The sequence shown here is derived from an EMBL/GenBank/DDBJ whole genome shotgun (WGS) entry which is preliminary data.</text>
</comment>
<feature type="compositionally biased region" description="Pro residues" evidence="1">
    <location>
        <begin position="19"/>
        <end position="39"/>
    </location>
</feature>
<feature type="compositionally biased region" description="Pro residues" evidence="1">
    <location>
        <begin position="359"/>
        <end position="368"/>
    </location>
</feature>
<accession>A0AAE0M5A1</accession>
<evidence type="ECO:0000313" key="2">
    <source>
        <dbReference type="EMBL" id="KAK3319936.1"/>
    </source>
</evidence>
<feature type="compositionally biased region" description="Polar residues" evidence="1">
    <location>
        <begin position="251"/>
        <end position="262"/>
    </location>
</feature>
<feature type="compositionally biased region" description="Polar residues" evidence="1">
    <location>
        <begin position="187"/>
        <end position="196"/>
    </location>
</feature>
<feature type="compositionally biased region" description="Low complexity" evidence="1">
    <location>
        <begin position="481"/>
        <end position="492"/>
    </location>
</feature>